<feature type="domain" description="Formyl transferase C-terminal" evidence="1">
    <location>
        <begin position="207"/>
        <end position="292"/>
    </location>
</feature>
<dbReference type="PANTHER" id="PTHR11138">
    <property type="entry name" value="METHIONYL-TRNA FORMYLTRANSFERASE"/>
    <property type="match status" value="1"/>
</dbReference>
<dbReference type="PANTHER" id="PTHR11138:SF5">
    <property type="entry name" value="METHIONYL-TRNA FORMYLTRANSFERASE, MITOCHONDRIAL"/>
    <property type="match status" value="1"/>
</dbReference>
<dbReference type="GO" id="GO:0004479">
    <property type="term" value="F:methionyl-tRNA formyltransferase activity"/>
    <property type="evidence" value="ECO:0007669"/>
    <property type="project" value="TreeGrafter"/>
</dbReference>
<dbReference type="Pfam" id="PF02911">
    <property type="entry name" value="Formyl_trans_C"/>
    <property type="match status" value="1"/>
</dbReference>
<dbReference type="GO" id="GO:0005829">
    <property type="term" value="C:cytosol"/>
    <property type="evidence" value="ECO:0007669"/>
    <property type="project" value="TreeGrafter"/>
</dbReference>
<dbReference type="InterPro" id="IPR005793">
    <property type="entry name" value="Formyl_trans_C"/>
</dbReference>
<dbReference type="InterPro" id="IPR011034">
    <property type="entry name" value="Formyl_transferase-like_C_sf"/>
</dbReference>
<dbReference type="RefSeq" id="WP_158466476.1">
    <property type="nucleotide sequence ID" value="NZ_QJUE01000002.1"/>
</dbReference>
<gene>
    <name evidence="2" type="ORF">DNJ73_04340</name>
</gene>
<dbReference type="AlphaFoldDB" id="A0A318RGS7"/>
<organism evidence="2 3">
    <name type="scientific">Prochlorococcus marinus XMU1408</name>
    <dbReference type="NCBI Taxonomy" id="2213228"/>
    <lineage>
        <taxon>Bacteria</taxon>
        <taxon>Bacillati</taxon>
        <taxon>Cyanobacteriota</taxon>
        <taxon>Cyanophyceae</taxon>
        <taxon>Synechococcales</taxon>
        <taxon>Prochlorococcaceae</taxon>
        <taxon>Prochlorococcus</taxon>
    </lineage>
</organism>
<reference evidence="2 3" key="1">
    <citation type="journal article" date="2018" name="Appl. Environ. Microbiol.">
        <title>Genome rearrangement shapes Prochlorococcus ecological adaptation.</title>
        <authorList>
            <person name="Yan W."/>
            <person name="Wei S."/>
            <person name="Wang Q."/>
            <person name="Xiao X."/>
            <person name="Zeng Q."/>
            <person name="Jiao N."/>
            <person name="Zhang R."/>
        </authorList>
    </citation>
    <scope>NUCLEOTIDE SEQUENCE [LARGE SCALE GENOMIC DNA]</scope>
    <source>
        <strain evidence="2 3">XMU1408</strain>
    </source>
</reference>
<dbReference type="Gene3D" id="3.40.50.12230">
    <property type="match status" value="1"/>
</dbReference>
<dbReference type="EMBL" id="QJUE01000002">
    <property type="protein sequence ID" value="PYE02983.1"/>
    <property type="molecule type" value="Genomic_DNA"/>
</dbReference>
<dbReference type="SUPFAM" id="SSF50486">
    <property type="entry name" value="FMT C-terminal domain-like"/>
    <property type="match status" value="1"/>
</dbReference>
<proteinExistence type="predicted"/>
<dbReference type="InterPro" id="IPR036477">
    <property type="entry name" value="Formyl_transf_N_sf"/>
</dbReference>
<evidence type="ECO:0000313" key="2">
    <source>
        <dbReference type="EMBL" id="PYE02983.1"/>
    </source>
</evidence>
<dbReference type="Proteomes" id="UP000247807">
    <property type="component" value="Unassembled WGS sequence"/>
</dbReference>
<comment type="caution">
    <text evidence="2">The sequence shown here is derived from an EMBL/GenBank/DDBJ whole genome shotgun (WGS) entry which is preliminary data.</text>
</comment>
<accession>A0A318RGS7</accession>
<evidence type="ECO:0000313" key="3">
    <source>
        <dbReference type="Proteomes" id="UP000247807"/>
    </source>
</evidence>
<protein>
    <recommendedName>
        <fullName evidence="1">Formyl transferase C-terminal domain-containing protein</fullName>
    </recommendedName>
</protein>
<name>A0A318RGS7_PROMR</name>
<sequence length="329" mass="38319">MEFTLFGCKNTTLHISRIFEKEGCKINLVTINPKKGYEQSVAGYTDLQEHKNLYQSIYIANKYSLKDELDYKFFKESNFKIAFAIGWQRLIPERILKCFSCGVYGMHGSSMDLPFGKGRSPLNWSIIEDRKFFYTNLFKYQAGIDNGPVVGKECFSINNFDTSETLHYKNLLAFINIVKKNWDNIEQQNIKVKKQKDTKGSFYPKRTADDGIIDWNDSIYNIERLIRAVTKPFYGAFSYIKEIKVKIYIANIFYTDLESHSFINAKNGEICDVFPNDKFLVKCQGGVLIVHDYETISDMRNIIKKGKNMDSPEKDIKRFKLNKYGNYDI</sequence>
<dbReference type="OrthoDB" id="9802815at2"/>
<evidence type="ECO:0000259" key="1">
    <source>
        <dbReference type="Pfam" id="PF02911"/>
    </source>
</evidence>
<dbReference type="SUPFAM" id="SSF53328">
    <property type="entry name" value="Formyltransferase"/>
    <property type="match status" value="1"/>
</dbReference>